<dbReference type="CDD" id="cd06267">
    <property type="entry name" value="PBP1_LacI_sugar_binding-like"/>
    <property type="match status" value="1"/>
</dbReference>
<reference evidence="5 6" key="1">
    <citation type="journal article" date="2015" name="Genome Announc.">
        <title>Virulence Factor Genes Detected in the Complete Genome Sequence of Corynebacterium uterequi DSM 45634, Isolated from the Uterus of a Maiden Mare.</title>
        <authorList>
            <person name="Ruckert C."/>
            <person name="Kriete M."/>
            <person name="Jaenicke S."/>
            <person name="Winkler A."/>
            <person name="Tauch A."/>
        </authorList>
    </citation>
    <scope>NUCLEOTIDE SEQUENCE [LARGE SCALE GENOMIC DNA]</scope>
    <source>
        <strain evidence="5 6">DSM 45634</strain>
    </source>
</reference>
<dbReference type="GO" id="GO:0003700">
    <property type="term" value="F:DNA-binding transcription factor activity"/>
    <property type="evidence" value="ECO:0007669"/>
    <property type="project" value="TreeGrafter"/>
</dbReference>
<dbReference type="Gene3D" id="3.40.50.2300">
    <property type="match status" value="2"/>
</dbReference>
<feature type="domain" description="HTH lacI-type" evidence="4">
    <location>
        <begin position="7"/>
        <end position="61"/>
    </location>
</feature>
<dbReference type="GO" id="GO:0000976">
    <property type="term" value="F:transcription cis-regulatory region binding"/>
    <property type="evidence" value="ECO:0007669"/>
    <property type="project" value="TreeGrafter"/>
</dbReference>
<dbReference type="OrthoDB" id="37081at2"/>
<keyword evidence="6" id="KW-1185">Reference proteome</keyword>
<dbReference type="CDD" id="cd01392">
    <property type="entry name" value="HTH_LacI"/>
    <property type="match status" value="1"/>
</dbReference>
<proteinExistence type="predicted"/>
<name>A0A0G3HEL2_9CORY</name>
<evidence type="ECO:0000259" key="4">
    <source>
        <dbReference type="PROSITE" id="PS50932"/>
    </source>
</evidence>
<evidence type="ECO:0000313" key="5">
    <source>
        <dbReference type="EMBL" id="AKK11729.1"/>
    </source>
</evidence>
<reference evidence="6" key="2">
    <citation type="submission" date="2015-05" db="EMBL/GenBank/DDBJ databases">
        <title>Complete genome sequence of Corynebacterium uterequi DSM 45634, isolated from the uterus of a maiden mare.</title>
        <authorList>
            <person name="Ruckert C."/>
            <person name="Albersmeier A."/>
            <person name="Winkler A."/>
            <person name="Tauch A."/>
        </authorList>
    </citation>
    <scope>NUCLEOTIDE SEQUENCE [LARGE SCALE GENOMIC DNA]</scope>
    <source>
        <strain evidence="6">DSM 45634</strain>
    </source>
</reference>
<keyword evidence="3" id="KW-0804">Transcription</keyword>
<evidence type="ECO:0000256" key="1">
    <source>
        <dbReference type="ARBA" id="ARBA00023015"/>
    </source>
</evidence>
<dbReference type="Gene3D" id="1.10.260.40">
    <property type="entry name" value="lambda repressor-like DNA-binding domains"/>
    <property type="match status" value="1"/>
</dbReference>
<dbReference type="InterPro" id="IPR000843">
    <property type="entry name" value="HTH_LacI"/>
</dbReference>
<sequence>MATEKSITIYDVAAKAGVSASTVSRAFSRPDRVSFATAEKIRDAANELGYRTKLATKSANPSDSRPPTKTLGLIIADATNPFFQEIRSGCDHAAAVEKMVVLTADIRESLPSAHLAVERMVPLVDGLLLASSRLANGDIQKIARTIPTVVINRPVPGVPSVLIDSYTGTIRLAAHLVEQGARSITYLAGPLDSWADGLRWRGLLDAVGSTDPNQAFEGLGQRAANPVLNPSMIRAMRNVTLQQMRVDEPTIRGGQRAFTAWSKQPTDAVLCYNDIVAIGFIHEAQEQGLDVPEDVLVAGYDNTDVSTLVSPGVTTVAGPLRAVGRVAAANAMALAKGLKPQIARPRILPTRMILRGSTLRHV</sequence>
<dbReference type="InterPro" id="IPR010982">
    <property type="entry name" value="Lambda_DNA-bd_dom_sf"/>
</dbReference>
<dbReference type="InterPro" id="IPR046335">
    <property type="entry name" value="LacI/GalR-like_sensor"/>
</dbReference>
<keyword evidence="1" id="KW-0805">Transcription regulation</keyword>
<dbReference type="SUPFAM" id="SSF47413">
    <property type="entry name" value="lambda repressor-like DNA-binding domains"/>
    <property type="match status" value="1"/>
</dbReference>
<dbReference type="RefSeq" id="WP_047260076.1">
    <property type="nucleotide sequence ID" value="NZ_CP011546.1"/>
</dbReference>
<dbReference type="AlphaFoldDB" id="A0A0G3HEL2"/>
<evidence type="ECO:0000313" key="6">
    <source>
        <dbReference type="Proteomes" id="UP000035548"/>
    </source>
</evidence>
<dbReference type="SMART" id="SM00354">
    <property type="entry name" value="HTH_LACI"/>
    <property type="match status" value="1"/>
</dbReference>
<protein>
    <submittedName>
        <fullName evidence="5">Transcriptional regulator, LacI family</fullName>
    </submittedName>
</protein>
<dbReference type="Pfam" id="PF13377">
    <property type="entry name" value="Peripla_BP_3"/>
    <property type="match status" value="1"/>
</dbReference>
<dbReference type="SUPFAM" id="SSF53822">
    <property type="entry name" value="Periplasmic binding protein-like I"/>
    <property type="match status" value="1"/>
</dbReference>
<dbReference type="InterPro" id="IPR028082">
    <property type="entry name" value="Peripla_BP_I"/>
</dbReference>
<gene>
    <name evidence="5" type="ORF">CUTER_08745</name>
</gene>
<dbReference type="PANTHER" id="PTHR30146:SF109">
    <property type="entry name" value="HTH-TYPE TRANSCRIPTIONAL REGULATOR GALS"/>
    <property type="match status" value="1"/>
</dbReference>
<evidence type="ECO:0000256" key="3">
    <source>
        <dbReference type="ARBA" id="ARBA00023163"/>
    </source>
</evidence>
<dbReference type="STRING" id="1072256.CUTER_08745"/>
<dbReference type="KEGG" id="cut:CUTER_08745"/>
<dbReference type="Proteomes" id="UP000035548">
    <property type="component" value="Chromosome"/>
</dbReference>
<accession>A0A0G3HEL2</accession>
<dbReference type="Pfam" id="PF00356">
    <property type="entry name" value="LacI"/>
    <property type="match status" value="1"/>
</dbReference>
<organism evidence="5 6">
    <name type="scientific">Corynebacterium uterequi</name>
    <dbReference type="NCBI Taxonomy" id="1072256"/>
    <lineage>
        <taxon>Bacteria</taxon>
        <taxon>Bacillati</taxon>
        <taxon>Actinomycetota</taxon>
        <taxon>Actinomycetes</taxon>
        <taxon>Mycobacteriales</taxon>
        <taxon>Corynebacteriaceae</taxon>
        <taxon>Corynebacterium</taxon>
    </lineage>
</organism>
<dbReference type="EMBL" id="CP011546">
    <property type="protein sequence ID" value="AKK11729.1"/>
    <property type="molecule type" value="Genomic_DNA"/>
</dbReference>
<dbReference type="PATRIC" id="fig|1072256.5.peg.1729"/>
<dbReference type="PROSITE" id="PS50932">
    <property type="entry name" value="HTH_LACI_2"/>
    <property type="match status" value="1"/>
</dbReference>
<keyword evidence="2" id="KW-0238">DNA-binding</keyword>
<evidence type="ECO:0000256" key="2">
    <source>
        <dbReference type="ARBA" id="ARBA00023125"/>
    </source>
</evidence>
<dbReference type="PANTHER" id="PTHR30146">
    <property type="entry name" value="LACI-RELATED TRANSCRIPTIONAL REPRESSOR"/>
    <property type="match status" value="1"/>
</dbReference>